<evidence type="ECO:0000313" key="1">
    <source>
        <dbReference type="EMBL" id="EKM32942.1"/>
    </source>
</evidence>
<reference evidence="1 2" key="1">
    <citation type="submission" date="2012-10" db="EMBL/GenBank/DDBJ databases">
        <title>Genome sequence of Vibrio Cholerae HENC-02.</title>
        <authorList>
            <person name="Eppinger M."/>
            <person name="Hasan N.A."/>
            <person name="Sengamalay N."/>
            <person name="Hine E."/>
            <person name="Su Q."/>
            <person name="Daugherty S.C."/>
            <person name="Young S."/>
            <person name="Sadzewicz L."/>
            <person name="Tallon L."/>
            <person name="Cebula T.A."/>
            <person name="Ravel J."/>
            <person name="Colwell R.R."/>
        </authorList>
    </citation>
    <scope>NUCLEOTIDE SEQUENCE [LARGE SCALE GENOMIC DNA]</scope>
    <source>
        <strain evidence="1 2">HENC-02</strain>
    </source>
</reference>
<name>A0A454D2Q9_VIBHA</name>
<feature type="non-terminal residue" evidence="1">
    <location>
        <position position="1"/>
    </location>
</feature>
<protein>
    <submittedName>
        <fullName evidence="1">Uncharacterized protein</fullName>
    </submittedName>
</protein>
<dbReference type="EMBL" id="AJSR01000500">
    <property type="protein sequence ID" value="EKM32942.1"/>
    <property type="molecule type" value="Genomic_DNA"/>
</dbReference>
<dbReference type="AlphaFoldDB" id="A0A454D2Q9"/>
<organism evidence="1 2">
    <name type="scientific">Vibrio harveyi</name>
    <name type="common">Beneckea harveyi</name>
    <dbReference type="NCBI Taxonomy" id="669"/>
    <lineage>
        <taxon>Bacteria</taxon>
        <taxon>Pseudomonadati</taxon>
        <taxon>Pseudomonadota</taxon>
        <taxon>Gammaproteobacteria</taxon>
        <taxon>Vibrionales</taxon>
        <taxon>Vibrionaceae</taxon>
        <taxon>Vibrio</taxon>
    </lineage>
</organism>
<proteinExistence type="predicted"/>
<accession>A0A454D2Q9</accession>
<evidence type="ECO:0000313" key="2">
    <source>
        <dbReference type="Proteomes" id="UP000008367"/>
    </source>
</evidence>
<sequence>RHHCFTVFMKRDIWRSLTMEDA</sequence>
<comment type="caution">
    <text evidence="1">The sequence shown here is derived from an EMBL/GenBank/DDBJ whole genome shotgun (WGS) entry which is preliminary data.</text>
</comment>
<gene>
    <name evidence="1" type="ORF">VCHENC02_1548B</name>
</gene>
<dbReference type="Proteomes" id="UP000008367">
    <property type="component" value="Unassembled WGS sequence"/>
</dbReference>